<dbReference type="STRING" id="1888891.DSOL_1050"/>
<evidence type="ECO:0000259" key="1">
    <source>
        <dbReference type="Pfam" id="PF00085"/>
    </source>
</evidence>
<dbReference type="InterPro" id="IPR036249">
    <property type="entry name" value="Thioredoxin-like_sf"/>
</dbReference>
<sequence>MIDFGADSCVPCKEMAPVLKKLNTEMQGKAIVKFVDVWKN</sequence>
<reference evidence="2 3" key="1">
    <citation type="submission" date="2016-09" db="EMBL/GenBank/DDBJ databases">
        <title>Complete genome of Desulfosporosinus sp. OL.</title>
        <authorList>
            <person name="Mardanov A."/>
            <person name="Beletsky A."/>
            <person name="Panova A."/>
            <person name="Karnachuk O."/>
            <person name="Ravin N."/>
        </authorList>
    </citation>
    <scope>NUCLEOTIDE SEQUENCE [LARGE SCALE GENOMIC DNA]</scope>
    <source>
        <strain evidence="2 3">OL</strain>
    </source>
</reference>
<feature type="domain" description="Thioredoxin" evidence="1">
    <location>
        <begin position="1"/>
        <end position="39"/>
    </location>
</feature>
<dbReference type="InterPro" id="IPR013766">
    <property type="entry name" value="Thioredoxin_domain"/>
</dbReference>
<dbReference type="EMBL" id="MLBF01000005">
    <property type="protein sequence ID" value="OLN32939.1"/>
    <property type="molecule type" value="Genomic_DNA"/>
</dbReference>
<evidence type="ECO:0000313" key="2">
    <source>
        <dbReference type="EMBL" id="OLN32939.1"/>
    </source>
</evidence>
<keyword evidence="3" id="KW-1185">Reference proteome</keyword>
<proteinExistence type="predicted"/>
<name>A0A1Q8QZY2_9FIRM</name>
<evidence type="ECO:0000313" key="3">
    <source>
        <dbReference type="Proteomes" id="UP000186102"/>
    </source>
</evidence>
<dbReference type="Gene3D" id="3.40.30.10">
    <property type="entry name" value="Glutaredoxin"/>
    <property type="match status" value="1"/>
</dbReference>
<dbReference type="Pfam" id="PF00085">
    <property type="entry name" value="Thioredoxin"/>
    <property type="match status" value="1"/>
</dbReference>
<gene>
    <name evidence="2" type="ORF">DSOL_1050</name>
</gene>
<accession>A0A1Q8QZY2</accession>
<organism evidence="2 3">
    <name type="scientific">Desulfosporosinus metallidurans</name>
    <dbReference type="NCBI Taxonomy" id="1888891"/>
    <lineage>
        <taxon>Bacteria</taxon>
        <taxon>Bacillati</taxon>
        <taxon>Bacillota</taxon>
        <taxon>Clostridia</taxon>
        <taxon>Eubacteriales</taxon>
        <taxon>Desulfitobacteriaceae</taxon>
        <taxon>Desulfosporosinus</taxon>
    </lineage>
</organism>
<dbReference type="SUPFAM" id="SSF52833">
    <property type="entry name" value="Thioredoxin-like"/>
    <property type="match status" value="1"/>
</dbReference>
<comment type="caution">
    <text evidence="2">The sequence shown here is derived from an EMBL/GenBank/DDBJ whole genome shotgun (WGS) entry which is preliminary data.</text>
</comment>
<dbReference type="CDD" id="cd02947">
    <property type="entry name" value="TRX_family"/>
    <property type="match status" value="1"/>
</dbReference>
<dbReference type="AlphaFoldDB" id="A0A1Q8QZY2"/>
<protein>
    <submittedName>
        <fullName evidence="2">Thioredoxin</fullName>
    </submittedName>
</protein>
<dbReference type="Proteomes" id="UP000186102">
    <property type="component" value="Unassembled WGS sequence"/>
</dbReference>